<comment type="catalytic activity">
    <reaction evidence="7">
        <text>D-glucose 6-phosphate + NADP(+) = 6-phospho-D-glucono-1,5-lactone + NADPH + H(+)</text>
        <dbReference type="Rhea" id="RHEA:15841"/>
        <dbReference type="ChEBI" id="CHEBI:15378"/>
        <dbReference type="ChEBI" id="CHEBI:57783"/>
        <dbReference type="ChEBI" id="CHEBI:57955"/>
        <dbReference type="ChEBI" id="CHEBI:58349"/>
        <dbReference type="ChEBI" id="CHEBI:61548"/>
        <dbReference type="EC" id="1.1.1.49"/>
    </reaction>
</comment>
<dbReference type="Gene3D" id="3.40.50.720">
    <property type="entry name" value="NAD(P)-binding Rossmann-like Domain"/>
    <property type="match status" value="1"/>
</dbReference>
<feature type="binding site" evidence="7">
    <location>
        <position position="173"/>
    </location>
    <ligand>
        <name>NADP(+)</name>
        <dbReference type="ChEBI" id="CHEBI:58349"/>
    </ligand>
</feature>
<dbReference type="PIRSF" id="PIRSF000110">
    <property type="entry name" value="G6PD"/>
    <property type="match status" value="1"/>
</dbReference>
<sequence length="509" mass="58080">MKEGSAGYRGSPRLVLGHLAQISMNNTEQQALFIIFGGTGDLAQRKLYPSLFNLYKRGYLKNHFAVIGTARRPWTDEHYHEVIKESIADLSDDEEKANDFASHFYYQSHNVNDTNHYVTLRDLADKLDEKYGLCGNRLYYLAMSPRFFGTICEHLKTQEIITKNGYNRVVVEKPFGHDYESAKALNDEIGSVFPERDVFRIDHYLGKEMVQNILAVRFGNSMFNAMWNNRYISNIQITLSEALGVEERAGYYETSGALRDMVQNHILQIVTLLTMNAPVSYSAEDISREKINALKSLKVYNADEVKKNFVRGQYGSDAGLKAYRDEDQVASDSMTETFVAGKLAVENMDFAGVPIYIRTGKRMKEKATRIDVVFKQMPVVVFKDSCLKSDVLTINVDPEPGISIQLNTKKVGQNFDTESIDIGYSLSDEQKAEMPEAYERLILNALRGETMNFARWDELSYSWKFLDSIRKAWDDEDLSVDAFPNYACKTMGPKASDELLEKDGNHWEF</sequence>
<evidence type="ECO:0000259" key="9">
    <source>
        <dbReference type="Pfam" id="PF02781"/>
    </source>
</evidence>
<evidence type="ECO:0000313" key="11">
    <source>
        <dbReference type="Proteomes" id="UP000182635"/>
    </source>
</evidence>
<dbReference type="EMBL" id="FOPI01000007">
    <property type="protein sequence ID" value="SFG24491.1"/>
    <property type="molecule type" value="Genomic_DNA"/>
</dbReference>
<comment type="function">
    <text evidence="7">Catalyzes the oxidation of glucose 6-phosphate to 6-phosphogluconolactone.</text>
</comment>
<dbReference type="GO" id="GO:0009051">
    <property type="term" value="P:pentose-phosphate shunt, oxidative branch"/>
    <property type="evidence" value="ECO:0007669"/>
    <property type="project" value="TreeGrafter"/>
</dbReference>
<keyword evidence="4 7" id="KW-0521">NADP</keyword>
<dbReference type="InterPro" id="IPR022674">
    <property type="entry name" value="G6P_DH_NAD-bd"/>
</dbReference>
<dbReference type="InterPro" id="IPR001282">
    <property type="entry name" value="G6P_DH"/>
</dbReference>
<feature type="binding site" evidence="7">
    <location>
        <position position="366"/>
    </location>
    <ligand>
        <name>substrate</name>
    </ligand>
</feature>
<dbReference type="PANTHER" id="PTHR23429:SF0">
    <property type="entry name" value="GLUCOSE-6-PHOSPHATE 1-DEHYDROGENASE"/>
    <property type="match status" value="1"/>
</dbReference>
<dbReference type="SUPFAM" id="SSF51735">
    <property type="entry name" value="NAD(P)-binding Rossmann-fold domains"/>
    <property type="match status" value="1"/>
</dbReference>
<evidence type="ECO:0000256" key="7">
    <source>
        <dbReference type="HAMAP-Rule" id="MF_00966"/>
    </source>
</evidence>
<name>A0A1I2QFY3_9LACO</name>
<dbReference type="AlphaFoldDB" id="A0A1I2QFY3"/>
<feature type="binding site" evidence="7">
    <location>
        <position position="361"/>
    </location>
    <ligand>
        <name>substrate</name>
    </ligand>
</feature>
<dbReference type="Gene3D" id="3.30.360.10">
    <property type="entry name" value="Dihydrodipicolinate Reductase, domain 2"/>
    <property type="match status" value="1"/>
</dbReference>
<dbReference type="GO" id="GO:0005829">
    <property type="term" value="C:cytosol"/>
    <property type="evidence" value="ECO:0007669"/>
    <property type="project" value="TreeGrafter"/>
</dbReference>
<evidence type="ECO:0000256" key="1">
    <source>
        <dbReference type="ARBA" id="ARBA00004937"/>
    </source>
</evidence>
<dbReference type="GO" id="GO:0004345">
    <property type="term" value="F:glucose-6-phosphate dehydrogenase activity"/>
    <property type="evidence" value="ECO:0007669"/>
    <property type="project" value="UniProtKB-UniRule"/>
</dbReference>
<evidence type="ECO:0000256" key="4">
    <source>
        <dbReference type="ARBA" id="ARBA00022857"/>
    </source>
</evidence>
<dbReference type="PRINTS" id="PR00079">
    <property type="entry name" value="G6PDHDRGNASE"/>
</dbReference>
<accession>A0A1I2QFY3</accession>
<feature type="domain" description="Glucose-6-phosphate dehydrogenase C-terminal" evidence="9">
    <location>
        <begin position="214"/>
        <end position="508"/>
    </location>
</feature>
<evidence type="ECO:0000256" key="6">
    <source>
        <dbReference type="ARBA" id="ARBA00023277"/>
    </source>
</evidence>
<feature type="binding site" evidence="7">
    <location>
        <position position="241"/>
    </location>
    <ligand>
        <name>substrate</name>
    </ligand>
</feature>
<evidence type="ECO:0000259" key="8">
    <source>
        <dbReference type="Pfam" id="PF00479"/>
    </source>
</evidence>
<dbReference type="PANTHER" id="PTHR23429">
    <property type="entry name" value="GLUCOSE-6-PHOSPHATE 1-DEHYDROGENASE G6PD"/>
    <property type="match status" value="1"/>
</dbReference>
<evidence type="ECO:0000256" key="3">
    <source>
        <dbReference type="ARBA" id="ARBA00022526"/>
    </source>
</evidence>
<reference evidence="11" key="1">
    <citation type="submission" date="2016-10" db="EMBL/GenBank/DDBJ databases">
        <authorList>
            <person name="Varghese N."/>
            <person name="Submissions S."/>
        </authorList>
    </citation>
    <scope>NUCLEOTIDE SEQUENCE [LARGE SCALE GENOMIC DNA]</scope>
    <source>
        <strain evidence="11">DSM 20403</strain>
    </source>
</reference>
<comment type="pathway">
    <text evidence="1 7">Carbohydrate degradation; pentose phosphate pathway; D-ribulose 5-phosphate from D-glucose 6-phosphate (oxidative stage): step 1/3.</text>
</comment>
<keyword evidence="5 7" id="KW-0560">Oxidoreductase</keyword>
<dbReference type="PROSITE" id="PS00069">
    <property type="entry name" value="G6P_DEHYDROGENASE"/>
    <property type="match status" value="1"/>
</dbReference>
<feature type="domain" description="Glucose-6-phosphate dehydrogenase NAD-binding" evidence="8">
    <location>
        <begin position="34"/>
        <end position="212"/>
    </location>
</feature>
<protein>
    <recommendedName>
        <fullName evidence="7">Glucose-6-phosphate 1-dehydrogenase</fullName>
        <shortName evidence="7">G6PD</shortName>
        <ecNumber evidence="7">1.1.1.49</ecNumber>
    </recommendedName>
</protein>
<feature type="binding site" evidence="7">
    <location>
        <position position="71"/>
    </location>
    <ligand>
        <name>NADP(+)</name>
        <dbReference type="ChEBI" id="CHEBI:58349"/>
    </ligand>
</feature>
<feature type="binding site" evidence="7">
    <location>
        <position position="207"/>
    </location>
    <ligand>
        <name>substrate</name>
    </ligand>
</feature>
<dbReference type="NCBIfam" id="TIGR00871">
    <property type="entry name" value="zwf"/>
    <property type="match status" value="1"/>
</dbReference>
<comment type="caution">
    <text evidence="7">Lacks conserved residue(s) required for the propagation of feature annotation.</text>
</comment>
<dbReference type="UniPathway" id="UPA00115">
    <property type="reaction ID" value="UER00408"/>
</dbReference>
<dbReference type="SUPFAM" id="SSF55347">
    <property type="entry name" value="Glyceraldehyde-3-phosphate dehydrogenase-like, C-terminal domain"/>
    <property type="match status" value="1"/>
</dbReference>
<dbReference type="EC" id="1.1.1.49" evidence="7"/>
<dbReference type="InterPro" id="IPR019796">
    <property type="entry name" value="G6P_DH_AS"/>
</dbReference>
<keyword evidence="6 7" id="KW-0119">Carbohydrate metabolism</keyword>
<evidence type="ECO:0000256" key="2">
    <source>
        <dbReference type="ARBA" id="ARBA00009975"/>
    </source>
</evidence>
<dbReference type="GO" id="GO:0050661">
    <property type="term" value="F:NADP binding"/>
    <property type="evidence" value="ECO:0007669"/>
    <property type="project" value="UniProtKB-UniRule"/>
</dbReference>
<dbReference type="Proteomes" id="UP000182635">
    <property type="component" value="Unassembled WGS sequence"/>
</dbReference>
<dbReference type="HAMAP" id="MF_00966">
    <property type="entry name" value="G6PD"/>
    <property type="match status" value="1"/>
</dbReference>
<comment type="similarity">
    <text evidence="2 7">Belongs to the glucose-6-phosphate dehydrogenase family.</text>
</comment>
<evidence type="ECO:0000313" key="10">
    <source>
        <dbReference type="EMBL" id="SFG24491.1"/>
    </source>
</evidence>
<evidence type="ECO:0000256" key="5">
    <source>
        <dbReference type="ARBA" id="ARBA00023002"/>
    </source>
</evidence>
<gene>
    <name evidence="7" type="primary">zwf</name>
    <name evidence="10" type="ORF">SAMN02910432_00514</name>
</gene>
<dbReference type="GO" id="GO:0006006">
    <property type="term" value="P:glucose metabolic process"/>
    <property type="evidence" value="ECO:0007669"/>
    <property type="project" value="UniProtKB-KW"/>
</dbReference>
<feature type="binding site" evidence="7">
    <location>
        <position position="203"/>
    </location>
    <ligand>
        <name>substrate</name>
    </ligand>
</feature>
<dbReference type="InterPro" id="IPR036291">
    <property type="entry name" value="NAD(P)-bd_dom_sf"/>
</dbReference>
<dbReference type="Pfam" id="PF00479">
    <property type="entry name" value="G6PD_N"/>
    <property type="match status" value="1"/>
</dbReference>
<dbReference type="InterPro" id="IPR022675">
    <property type="entry name" value="G6P_DH_C"/>
</dbReference>
<feature type="binding site" evidence="7">
    <location>
        <position position="260"/>
    </location>
    <ligand>
        <name>substrate</name>
    </ligand>
</feature>
<dbReference type="Pfam" id="PF02781">
    <property type="entry name" value="G6PD_C"/>
    <property type="match status" value="1"/>
</dbReference>
<keyword evidence="3 7" id="KW-0313">Glucose metabolism</keyword>
<feature type="active site" description="Proton acceptor" evidence="7">
    <location>
        <position position="265"/>
    </location>
</feature>
<organism evidence="10 11">
    <name type="scientific">Ligilactobacillus ruminis DSM 20403 = NBRC 102161</name>
    <dbReference type="NCBI Taxonomy" id="1423798"/>
    <lineage>
        <taxon>Bacteria</taxon>
        <taxon>Bacillati</taxon>
        <taxon>Bacillota</taxon>
        <taxon>Bacilli</taxon>
        <taxon>Lactobacillales</taxon>
        <taxon>Lactobacillaceae</taxon>
        <taxon>Ligilactobacillus</taxon>
    </lineage>
</organism>
<proteinExistence type="inferred from homology"/>